<dbReference type="GO" id="GO:0003677">
    <property type="term" value="F:DNA binding"/>
    <property type="evidence" value="ECO:0007669"/>
    <property type="project" value="InterPro"/>
</dbReference>
<dbReference type="OrthoDB" id="8261795at2"/>
<feature type="domain" description="Transposase IS116/IS110/IS902 C-terminal" evidence="2">
    <location>
        <begin position="215"/>
        <end position="288"/>
    </location>
</feature>
<name>A0A059DYC9_9PROT</name>
<comment type="caution">
    <text evidence="3">The sequence shown here is derived from an EMBL/GenBank/DDBJ whole genome shotgun (WGS) entry which is preliminary data.</text>
</comment>
<dbReference type="GO" id="GO:0004803">
    <property type="term" value="F:transposase activity"/>
    <property type="evidence" value="ECO:0007669"/>
    <property type="project" value="InterPro"/>
</dbReference>
<keyword evidence="4" id="KW-1185">Reference proteome</keyword>
<dbReference type="eggNOG" id="COG3547">
    <property type="taxonomic scope" value="Bacteria"/>
</dbReference>
<dbReference type="STRING" id="1280948.HY36_17810"/>
<dbReference type="InterPro" id="IPR003346">
    <property type="entry name" value="Transposase_20"/>
</dbReference>
<dbReference type="RefSeq" id="WP_035553454.1">
    <property type="nucleotide sequence ID" value="NZ_AWFH01000035.1"/>
</dbReference>
<proteinExistence type="predicted"/>
<dbReference type="InterPro" id="IPR047650">
    <property type="entry name" value="Transpos_IS110"/>
</dbReference>
<dbReference type="NCBIfam" id="NF033542">
    <property type="entry name" value="transpos_IS110"/>
    <property type="match status" value="1"/>
</dbReference>
<evidence type="ECO:0000313" key="4">
    <source>
        <dbReference type="Proteomes" id="UP000024547"/>
    </source>
</evidence>
<protein>
    <submittedName>
        <fullName evidence="3">Uncharacterized protein</fullName>
    </submittedName>
</protein>
<sequence length="347" mass="39516">MIVFAGLDISLEETHVCVVDSNGKTLKEARVPTEPDAIVPVLQRFGESLKRIGFEASSLSPWLSNELTKHGLPAIIVEARHMAGALSAMRNKTDRNDARGLAQMMRTGWFRQVHVKSDDSHRIRVLLANRRMLKRKFLDIENAIRGTLKVFGVKMTRTTRGRFEEDLRERLREEDPVLQDMTECMLHARRTLYEEFQKCHRLVMQIAREDEVCLRFMTVPGVGPVTALSFKSCIDDPGRFRRSKTVGAHLGLTPKRFQSGTVDYNSRISKCGDPETRWLLVEAGNSILSNVRTWSVLKAWGMRLQKRLGHRRAAVALARKLSVILHRMWLEGSTFMPSNADLKARAI</sequence>
<accession>A0A059DYC9</accession>
<reference evidence="3 4" key="1">
    <citation type="journal article" date="2014" name="Antonie Van Leeuwenhoek">
        <title>Hyphomonas beringensis sp. nov. and Hyphomonas chukchiensis sp. nov., isolated from surface seawater of the Bering Sea and Chukchi Sea.</title>
        <authorList>
            <person name="Li C."/>
            <person name="Lai Q."/>
            <person name="Li G."/>
            <person name="Dong C."/>
            <person name="Wang J."/>
            <person name="Liao Y."/>
            <person name="Shao Z."/>
        </authorList>
    </citation>
    <scope>NUCLEOTIDE SEQUENCE [LARGE SCALE GENOMIC DNA]</scope>
    <source>
        <strain evidence="3 4">22II1-22F38</strain>
    </source>
</reference>
<dbReference type="PATRIC" id="fig|1280948.3.peg.2564"/>
<dbReference type="EMBL" id="AWFH01000035">
    <property type="protein sequence ID" value="KCZ59617.1"/>
    <property type="molecule type" value="Genomic_DNA"/>
</dbReference>
<dbReference type="Proteomes" id="UP000024547">
    <property type="component" value="Unassembled WGS sequence"/>
</dbReference>
<evidence type="ECO:0000259" key="1">
    <source>
        <dbReference type="Pfam" id="PF01548"/>
    </source>
</evidence>
<gene>
    <name evidence="3" type="ORF">HY36_17810</name>
</gene>
<feature type="domain" description="Transposase IS110-like N-terminal" evidence="1">
    <location>
        <begin position="5"/>
        <end position="149"/>
    </location>
</feature>
<dbReference type="AlphaFoldDB" id="A0A059DYC9"/>
<dbReference type="GO" id="GO:0006313">
    <property type="term" value="P:DNA transposition"/>
    <property type="evidence" value="ECO:0007669"/>
    <property type="project" value="InterPro"/>
</dbReference>
<dbReference type="Pfam" id="PF02371">
    <property type="entry name" value="Transposase_20"/>
    <property type="match status" value="1"/>
</dbReference>
<organism evidence="3 4">
    <name type="scientific">Hyphomonas atlantica</name>
    <dbReference type="NCBI Taxonomy" id="1280948"/>
    <lineage>
        <taxon>Bacteria</taxon>
        <taxon>Pseudomonadati</taxon>
        <taxon>Pseudomonadota</taxon>
        <taxon>Alphaproteobacteria</taxon>
        <taxon>Hyphomonadales</taxon>
        <taxon>Hyphomonadaceae</taxon>
        <taxon>Hyphomonas</taxon>
    </lineage>
</organism>
<evidence type="ECO:0000313" key="3">
    <source>
        <dbReference type="EMBL" id="KCZ59617.1"/>
    </source>
</evidence>
<dbReference type="Pfam" id="PF01548">
    <property type="entry name" value="DEDD_Tnp_IS110"/>
    <property type="match status" value="1"/>
</dbReference>
<evidence type="ECO:0000259" key="2">
    <source>
        <dbReference type="Pfam" id="PF02371"/>
    </source>
</evidence>
<dbReference type="InterPro" id="IPR002525">
    <property type="entry name" value="Transp_IS110-like_N"/>
</dbReference>
<dbReference type="PANTHER" id="PTHR33055">
    <property type="entry name" value="TRANSPOSASE FOR INSERTION SEQUENCE ELEMENT IS1111A"/>
    <property type="match status" value="1"/>
</dbReference>
<dbReference type="PANTHER" id="PTHR33055:SF3">
    <property type="entry name" value="PUTATIVE TRANSPOSASE FOR IS117-RELATED"/>
    <property type="match status" value="1"/>
</dbReference>